<organism evidence="3 4">
    <name type="scientific">Nguyenibacter vanlangensis</name>
    <dbReference type="NCBI Taxonomy" id="1216886"/>
    <lineage>
        <taxon>Bacteria</taxon>
        <taxon>Pseudomonadati</taxon>
        <taxon>Pseudomonadota</taxon>
        <taxon>Alphaproteobacteria</taxon>
        <taxon>Acetobacterales</taxon>
        <taxon>Acetobacteraceae</taxon>
        <taxon>Nguyenibacter</taxon>
    </lineage>
</organism>
<reference evidence="3 4" key="1">
    <citation type="submission" date="2024-04" db="EMBL/GenBank/DDBJ databases">
        <title>Complete genome sequence of Nguyenibacter vanlangesis HBCM-1154, a strain capable of nitrogen fixation, IAA production, and phosphorus solubilization isolated from sugarcane soil.</title>
        <authorList>
            <person name="MY HANH P."/>
        </authorList>
    </citation>
    <scope>NUCLEOTIDE SEQUENCE [LARGE SCALE GENOMIC DNA]</scope>
    <source>
        <strain evidence="3 4">HBCM 1154</strain>
    </source>
</reference>
<evidence type="ECO:0000313" key="4">
    <source>
        <dbReference type="Proteomes" id="UP001449795"/>
    </source>
</evidence>
<dbReference type="Proteomes" id="UP001449795">
    <property type="component" value="Chromosome"/>
</dbReference>
<dbReference type="InterPro" id="IPR011010">
    <property type="entry name" value="DNA_brk_join_enz"/>
</dbReference>
<dbReference type="InterPro" id="IPR013762">
    <property type="entry name" value="Integrase-like_cat_sf"/>
</dbReference>
<feature type="domain" description="Tyr recombinase" evidence="2">
    <location>
        <begin position="5"/>
        <end position="120"/>
    </location>
</feature>
<dbReference type="SUPFAM" id="SSF56349">
    <property type="entry name" value="DNA breaking-rejoining enzymes"/>
    <property type="match status" value="1"/>
</dbReference>
<keyword evidence="4" id="KW-1185">Reference proteome</keyword>
<proteinExistence type="predicted"/>
<gene>
    <name evidence="3" type="ORF">AAC691_21855</name>
</gene>
<sequence>MPDTKNDDSRDVPLTSEGTAVVQAMHAALFCLSNQRAGYVFGPPDLPAEDGGFTLWQVQYHYRRAMGDAVKRHGIPRLTFHDLRHVAITRLRHFHVDALDLAKTTGHKAISVLARYDNEKPENRAALIRAREQAMRAATEEEAAAIVLAAQAKAAALVK</sequence>
<accession>A0ABZ3DBS8</accession>
<evidence type="ECO:0000313" key="3">
    <source>
        <dbReference type="EMBL" id="XAE45165.1"/>
    </source>
</evidence>
<dbReference type="InterPro" id="IPR002104">
    <property type="entry name" value="Integrase_catalytic"/>
</dbReference>
<name>A0ABZ3DBS8_9PROT</name>
<protein>
    <submittedName>
        <fullName evidence="3">Tyrosine-type recombinase/integrase</fullName>
    </submittedName>
</protein>
<evidence type="ECO:0000256" key="1">
    <source>
        <dbReference type="ARBA" id="ARBA00023172"/>
    </source>
</evidence>
<dbReference type="RefSeq" id="WP_342630306.1">
    <property type="nucleotide sequence ID" value="NZ_CP152276.1"/>
</dbReference>
<dbReference type="Gene3D" id="1.10.443.10">
    <property type="entry name" value="Intergrase catalytic core"/>
    <property type="match status" value="1"/>
</dbReference>
<dbReference type="Pfam" id="PF00589">
    <property type="entry name" value="Phage_integrase"/>
    <property type="match status" value="1"/>
</dbReference>
<keyword evidence="1" id="KW-0233">DNA recombination</keyword>
<evidence type="ECO:0000259" key="2">
    <source>
        <dbReference type="Pfam" id="PF00589"/>
    </source>
</evidence>
<dbReference type="EMBL" id="CP152276">
    <property type="protein sequence ID" value="XAE45165.1"/>
    <property type="molecule type" value="Genomic_DNA"/>
</dbReference>